<dbReference type="GeneID" id="48946884"/>
<protein>
    <recommendedName>
        <fullName evidence="2">F-box/LRR-repeat protein 15/At3g58940/PEG3-like LRR domain-containing protein</fullName>
    </recommendedName>
</protein>
<feature type="compositionally biased region" description="Basic and acidic residues" evidence="1">
    <location>
        <begin position="770"/>
        <end position="779"/>
    </location>
</feature>
<dbReference type="RefSeq" id="WP_115300559.1">
    <property type="nucleotide sequence ID" value="NZ_CAAAIR010000005.1"/>
</dbReference>
<name>A0A3A5LIW8_9GAMM</name>
<dbReference type="SUPFAM" id="SSF52540">
    <property type="entry name" value="P-loop containing nucleoside triphosphate hydrolases"/>
    <property type="match status" value="2"/>
</dbReference>
<evidence type="ECO:0000313" key="4">
    <source>
        <dbReference type="Proteomes" id="UP000270757"/>
    </source>
</evidence>
<dbReference type="InterPro" id="IPR055411">
    <property type="entry name" value="LRR_FXL15/At3g58940/PEG3-like"/>
</dbReference>
<dbReference type="PANTHER" id="PTHR38926">
    <property type="entry name" value="F-BOX DOMAIN CONTAINING PROTEIN, EXPRESSED"/>
    <property type="match status" value="1"/>
</dbReference>
<dbReference type="InterPro" id="IPR032675">
    <property type="entry name" value="LRR_dom_sf"/>
</dbReference>
<feature type="domain" description="F-box/LRR-repeat protein 15/At3g58940/PEG3-like LRR" evidence="2">
    <location>
        <begin position="599"/>
        <end position="690"/>
    </location>
</feature>
<dbReference type="SUPFAM" id="SSF52047">
    <property type="entry name" value="RNI-like"/>
    <property type="match status" value="2"/>
</dbReference>
<dbReference type="Gene3D" id="3.40.50.300">
    <property type="entry name" value="P-loop containing nucleotide triphosphate hydrolases"/>
    <property type="match status" value="1"/>
</dbReference>
<dbReference type="Gene3D" id="3.80.10.10">
    <property type="entry name" value="Ribonuclease Inhibitor"/>
    <property type="match status" value="2"/>
</dbReference>
<dbReference type="SUPFAM" id="SSF54001">
    <property type="entry name" value="Cysteine proteinases"/>
    <property type="match status" value="1"/>
</dbReference>
<proteinExistence type="predicted"/>
<evidence type="ECO:0000256" key="1">
    <source>
        <dbReference type="SAM" id="MobiDB-lite"/>
    </source>
</evidence>
<feature type="compositionally biased region" description="Basic residues" evidence="1">
    <location>
        <begin position="758"/>
        <end position="769"/>
    </location>
</feature>
<comment type="caution">
    <text evidence="3">The sequence shown here is derived from an EMBL/GenBank/DDBJ whole genome shotgun (WGS) entry which is preliminary data.</text>
</comment>
<dbReference type="Pfam" id="PF24758">
    <property type="entry name" value="LRR_At5g56370"/>
    <property type="match status" value="1"/>
</dbReference>
<accession>A0A3A5LIW8</accession>
<feature type="compositionally biased region" description="Polar residues" evidence="1">
    <location>
        <begin position="734"/>
        <end position="757"/>
    </location>
</feature>
<gene>
    <name evidence="3" type="ORF">D6J04_04910</name>
</gene>
<organism evidence="3 4">
    <name type="scientific">Legionella taurinensis</name>
    <dbReference type="NCBI Taxonomy" id="70611"/>
    <lineage>
        <taxon>Bacteria</taxon>
        <taxon>Pseudomonadati</taxon>
        <taxon>Pseudomonadota</taxon>
        <taxon>Gammaproteobacteria</taxon>
        <taxon>Legionellales</taxon>
        <taxon>Legionellaceae</taxon>
        <taxon>Legionella</taxon>
    </lineage>
</organism>
<dbReference type="InterPro" id="IPR038765">
    <property type="entry name" value="Papain-like_cys_pep_sf"/>
</dbReference>
<reference evidence="3 4" key="1">
    <citation type="submission" date="2018-09" db="EMBL/GenBank/DDBJ databases">
        <title>Draft genome sequences of Legionella taurinensis isolated from water samples.</title>
        <authorList>
            <person name="Chakeri A."/>
            <person name="Allerberger F."/>
            <person name="Kundi M."/>
            <person name="Ruppitsch W."/>
            <person name="Schmid D."/>
        </authorList>
    </citation>
    <scope>NUCLEOTIDE SEQUENCE [LARGE SCALE GENOMIC DNA]</scope>
    <source>
        <strain evidence="3 4">4570-18-6</strain>
    </source>
</reference>
<sequence>MHNKILQQLGLMYSASSAATSQRYTNTVTHDLDLPRLLQGKKDCWRFPKTISQLKKKKIILTRPENQGFEQDTLMLWTALLHQGYELYAYTETFTPIRTQADLVRLLPQTMPPSPRMTQQLADVNISRDEAFVAYPRQVEKLLHSFPKATWQRNASDPWYQSVNAMDLKDAYEFLDKSEPVEVTIDSKEGLQNWKSKENQSVLQSILKGKVFISLKYDKNTDSSLMEESGLLEPINQLIINETRENLPFNKLMSLIKACAHLKHLVFSDYAFQPGEFAQLLNACPGLTGLDLGQASLEKGFTQQLEKKALKSLTYLNLNLTSIEDDDYIRLIHHAPNLRELISPPASQITSPETVVHQFSTRTVANLASYLPKLKKGKFIHYLNHPGIMESDTFGFKSFTLSPTLYSLTEDRWRFVMQRMPQLEHLKINNDFNPDDTFFSELGEFPRLTHLEVTQGSRITQGLTNERIGLLLSRCPQLCSLRIESNAVIDNLTGSLQPKGLNNLLYLNLASPVSASGLASLLNASVQLMMLTVRHINAEKGDFSFNLKPESLALLRGLHIACDENSKLFILLINQARQLTELNFEHVDDFPLAHSTELVQNDSLQRLSLKGVTNQKGALDIFLQKFPSITQLTLTSCSFDAKNGLQLPKLPALENLRELVIIKTLITNDVLAAILNRCKQLTSLSISVSSTLLTEDLLFMLDAEALDRVYTRFPDLVKKLPRSEINLSDVSDMQSNSLKGMNEYSSKSEYSTGGHSTSKVHHDLRRKNKPPKEIDKDTGLKNVDVSTSQVFYYKPDSKYPLPDHYRNQVFPKLQRKGQVKLVETNDKQFKAVKVDRVDDLKSVYFSQYETNLTYYLGKQIVSGETALPSLSPSDRLVGFETNPRVDVEIVYCEEENLYYVRSKDPSKAIFTVTYLIQSNYYYEMTQPAPALDKVNPEDILALQQVTFDENGDYLETPALKKIRSYPYEQRRNVLMAFCQFDLNDLKGDTNSSVAILNSIIHERQGVCRHRTWAFMALADVLNLEARAIYNDCHAYIEVKEQGGWHRLDLGGAPVNQKIETLETSKPKSRAMPAKEQNNNNPAIVPKKAVSLDNNKYRTWDTLRSTATNYSHYADELLKAGAQLPDGLQTILCTLKSNQIESVHAALYQRVIEKKNRCFYINSLDDISEFTCVIDNATGDYHRVDSPVMRFVKEAKPGDVLCINWSNFEAQHVGYNSIMDKIRTLNGVKLPEGLTVIGVLPEGQVMGDDFYSRFRVKSQCSAALKGEPSIPAAVSTLTKEQENWAKIDFFGEDWESELKGQFQIQGERYQFLESELVAALKGNKPGLILRNAPWHDEAFRLFMREINLNRKITINGKDYAIPEHFQFIRLDVPYDYGLAKYTIENKASSSPVKQQWVLNAYTVNHLFKHYRVEKEGLVELPGLLAAYKNKTLPLHVTDTLSKEQWARIIMEAGKQNTSLYITCSPDVTIPAEMKTSQTAVKFSGDEEKLECKSAVIVTNDIHFAEKQLDWKDPLVIPVDEHTTYADLIENIAIRDGDNGKKRFNHQIGAIPSHADRSIVLKGRLSPVLARQIESLFLPDGYMILNGDRIKAPKNKLVLITDDVNPFPTARTSDLRYTHEAYWQALKKDYPKEVERLVPVCCDYYKLSGAKAFDYIQLATLLQFMKTHPQSNPLKQILRLEKTYKVNKPFAEMAWKNHFNKVKSDSVLPIMEKRREKLFSHLNVSPYVFIVGSSGVGKTTFIQQELKKAHGEDYALFTGLDKLSAWLQSGKEHNYLFIDEANLLAPGVLDRFEGLFSNPPSVLDGDLKPVSKKHQVIFAGNFGYFADRERHRFLADRGHVITFKELPDSFLTKHIIAPVAKPLFKDDHTTILNEVFLKTYHQVNSQFPDKHPVTARNLQMMVLRASQSHLKTGDMKTAACLAVYDEVSGMMNPRQRKELQKWLADNFGVPVKGIKADLKKQMQFKNDAFLMTKKRMNPLRLLHDAFNIREIKNSLTGLQAVGTCGLIFEAEAGEGKSRMAMEFLKSRNISPADPDGVNTKDNYYYLTPTDPAIMEKRLIKAFHEGAVVVIDEMNSLPLERVLNALLSGVDLDGKPAANPGFFVIGTQNPIHYGKRQALSDALLNRFQKVDLKPYSKDDLVLIKSQLLGSSEKAMREVDEFLAAREYALQEGLSPAPTPRDLFS</sequence>
<dbReference type="PANTHER" id="PTHR38926:SF72">
    <property type="entry name" value="IM:7136021-RELATED"/>
    <property type="match status" value="1"/>
</dbReference>
<dbReference type="InterPro" id="IPR027417">
    <property type="entry name" value="P-loop_NTPase"/>
</dbReference>
<evidence type="ECO:0000313" key="3">
    <source>
        <dbReference type="EMBL" id="RJT47917.1"/>
    </source>
</evidence>
<dbReference type="Proteomes" id="UP000270757">
    <property type="component" value="Unassembled WGS sequence"/>
</dbReference>
<dbReference type="EMBL" id="QZWB01000004">
    <property type="protein sequence ID" value="RJT47917.1"/>
    <property type="molecule type" value="Genomic_DNA"/>
</dbReference>
<evidence type="ECO:0000259" key="2">
    <source>
        <dbReference type="Pfam" id="PF24758"/>
    </source>
</evidence>
<feature type="region of interest" description="Disordered" evidence="1">
    <location>
        <begin position="734"/>
        <end position="779"/>
    </location>
</feature>